<evidence type="ECO:0000256" key="3">
    <source>
        <dbReference type="ARBA" id="ARBA00022475"/>
    </source>
</evidence>
<dbReference type="GO" id="GO:0005886">
    <property type="term" value="C:plasma membrane"/>
    <property type="evidence" value="ECO:0007669"/>
    <property type="project" value="UniProtKB-SubCell"/>
</dbReference>
<evidence type="ECO:0000256" key="1">
    <source>
        <dbReference type="ARBA" id="ARBA00004651"/>
    </source>
</evidence>
<keyword evidence="4 7" id="KW-0812">Transmembrane</keyword>
<feature type="transmembrane region" description="Helical" evidence="7">
    <location>
        <begin position="71"/>
        <end position="95"/>
    </location>
</feature>
<gene>
    <name evidence="8" type="ORF">HMPREF0216_01934</name>
</gene>
<dbReference type="Gene3D" id="1.10.3860.10">
    <property type="entry name" value="Sodium:dicarboxylate symporter"/>
    <property type="match status" value="1"/>
</dbReference>
<feature type="transmembrane region" description="Helical" evidence="7">
    <location>
        <begin position="255"/>
        <end position="280"/>
    </location>
</feature>
<evidence type="ECO:0000256" key="7">
    <source>
        <dbReference type="SAM" id="Phobius"/>
    </source>
</evidence>
<dbReference type="InterPro" id="IPR036458">
    <property type="entry name" value="Na:dicarbo_symporter_sf"/>
</dbReference>
<keyword evidence="9" id="KW-1185">Reference proteome</keyword>
<dbReference type="InterPro" id="IPR001991">
    <property type="entry name" value="Na-dicarboxylate_symporter"/>
</dbReference>
<dbReference type="HOGENOM" id="CLU_019375_7_1_9"/>
<feature type="transmembrane region" description="Helical" evidence="7">
    <location>
        <begin position="330"/>
        <end position="355"/>
    </location>
</feature>
<feature type="transmembrane region" description="Helical" evidence="7">
    <location>
        <begin position="15"/>
        <end position="36"/>
    </location>
</feature>
<reference evidence="8 9" key="1">
    <citation type="submission" date="2012-05" db="EMBL/GenBank/DDBJ databases">
        <authorList>
            <person name="Weinstock G."/>
            <person name="Sodergren E."/>
            <person name="Lobos E.A."/>
            <person name="Fulton L."/>
            <person name="Fulton R."/>
            <person name="Courtney L."/>
            <person name="Fronick C."/>
            <person name="O'Laughlin M."/>
            <person name="Godfrey J."/>
            <person name="Wilson R.M."/>
            <person name="Miner T."/>
            <person name="Farmer C."/>
            <person name="Delehaunty K."/>
            <person name="Cordes M."/>
            <person name="Minx P."/>
            <person name="Tomlinson C."/>
            <person name="Chen J."/>
            <person name="Wollam A."/>
            <person name="Pepin K.H."/>
            <person name="Bhonagiri V."/>
            <person name="Zhang X."/>
            <person name="Suruliraj S."/>
            <person name="Warren W."/>
            <person name="Mitreva M."/>
            <person name="Mardis E.R."/>
            <person name="Wilson R.K."/>
        </authorList>
    </citation>
    <scope>NUCLEOTIDE SEQUENCE [LARGE SCALE GENOMIC DNA]</scope>
    <source>
        <strain evidence="8 9">DSM 1785</strain>
    </source>
</reference>
<dbReference type="GO" id="GO:0015293">
    <property type="term" value="F:symporter activity"/>
    <property type="evidence" value="ECO:0007669"/>
    <property type="project" value="UniProtKB-KW"/>
</dbReference>
<keyword evidence="5 7" id="KW-1133">Transmembrane helix</keyword>
<sequence length="453" mass="48552">MKFNFTKGKNNSAQLAIRMGLSLVLALIVGTLFILLRESLIANDKSSLWNIINNILFQDITTEEGKNAFGIFYILGQLFINCLQLIIIPMVFSSIALAMCHISDTKKLGRISSKTLLGFLTTSIFALATACVFGFTAYKLGFFNVHLSTNTTTSVTVSSGSNPLLVILNAVPNNITSVMSNNSMVLSIVFLAVVIGLCINALDEKILVLKNLLIDINNIISVFLGFIITKFSPIAVFVLITRTFAVYGIDHLKPALAYMLVVAIASIIFLVIAYPLFVYLNTKLNPIIFMKKIAKVALLGFSAAASSAALSLNEKTTVDELGVDKDIASFVLPLGMTINMNGTAIMQVIAAIFIAASSGYNLTIQNVILIAILALIASIGTPSAPGSSSIILFTVLTGMGYNNEATLIAYSLIIAINRPIDMLITCLNVIGDSATAVVVANSENSLDKETYNS</sequence>
<keyword evidence="6 7" id="KW-0472">Membrane</keyword>
<comment type="subcellular location">
    <subcellularLocation>
        <location evidence="1">Cell membrane</location>
        <topology evidence="1">Multi-pass membrane protein</topology>
    </subcellularLocation>
</comment>
<evidence type="ECO:0000313" key="9">
    <source>
        <dbReference type="Proteomes" id="UP000010420"/>
    </source>
</evidence>
<feature type="transmembrane region" description="Helical" evidence="7">
    <location>
        <begin position="184"/>
        <end position="202"/>
    </location>
</feature>
<dbReference type="PATRIC" id="fig|545697.3.peg.1902"/>
<keyword evidence="3" id="KW-1003">Cell membrane</keyword>
<keyword evidence="2" id="KW-0813">Transport</keyword>
<evidence type="ECO:0000256" key="5">
    <source>
        <dbReference type="ARBA" id="ARBA00022989"/>
    </source>
</evidence>
<dbReference type="PANTHER" id="PTHR42865:SF7">
    <property type="entry name" value="PROTON_GLUTAMATE-ASPARTATE SYMPORTER"/>
    <property type="match status" value="1"/>
</dbReference>
<dbReference type="RefSeq" id="WP_005213689.1">
    <property type="nucleotide sequence ID" value="NZ_KB291647.1"/>
</dbReference>
<organism evidence="8 9">
    <name type="scientific">Clostridium celatum DSM 1785</name>
    <dbReference type="NCBI Taxonomy" id="545697"/>
    <lineage>
        <taxon>Bacteria</taxon>
        <taxon>Bacillati</taxon>
        <taxon>Bacillota</taxon>
        <taxon>Clostridia</taxon>
        <taxon>Eubacteriales</taxon>
        <taxon>Clostridiaceae</taxon>
        <taxon>Clostridium</taxon>
    </lineage>
</organism>
<dbReference type="PANTHER" id="PTHR42865">
    <property type="entry name" value="PROTON/GLUTAMATE-ASPARTATE SYMPORTER"/>
    <property type="match status" value="1"/>
</dbReference>
<dbReference type="eggNOG" id="COG1301">
    <property type="taxonomic scope" value="Bacteria"/>
</dbReference>
<evidence type="ECO:0000256" key="4">
    <source>
        <dbReference type="ARBA" id="ARBA00022692"/>
    </source>
</evidence>
<feature type="transmembrane region" description="Helical" evidence="7">
    <location>
        <begin position="367"/>
        <end position="384"/>
    </location>
</feature>
<feature type="transmembrane region" description="Helical" evidence="7">
    <location>
        <begin position="390"/>
        <end position="413"/>
    </location>
</feature>
<accession>L1QEN5</accession>
<evidence type="ECO:0000313" key="8">
    <source>
        <dbReference type="EMBL" id="EKY26438.1"/>
    </source>
</evidence>
<feature type="transmembrane region" description="Helical" evidence="7">
    <location>
        <begin position="292"/>
        <end position="310"/>
    </location>
</feature>
<dbReference type="SUPFAM" id="SSF118215">
    <property type="entry name" value="Proton glutamate symport protein"/>
    <property type="match status" value="1"/>
</dbReference>
<name>L1QEN5_9CLOT</name>
<proteinExistence type="predicted"/>
<dbReference type="Pfam" id="PF00375">
    <property type="entry name" value="SDF"/>
    <property type="match status" value="1"/>
</dbReference>
<protein>
    <submittedName>
        <fullName evidence="8">Transporter, dicarboxylate/amino acid:cation Na+/H+ symporter family protein</fullName>
    </submittedName>
</protein>
<feature type="transmembrane region" description="Helical" evidence="7">
    <location>
        <begin position="223"/>
        <end position="249"/>
    </location>
</feature>
<comment type="caution">
    <text evidence="8">The sequence shown here is derived from an EMBL/GenBank/DDBJ whole genome shotgun (WGS) entry which is preliminary data.</text>
</comment>
<dbReference type="Proteomes" id="UP000010420">
    <property type="component" value="Unassembled WGS sequence"/>
</dbReference>
<evidence type="ECO:0000256" key="6">
    <source>
        <dbReference type="ARBA" id="ARBA00023136"/>
    </source>
</evidence>
<evidence type="ECO:0000256" key="2">
    <source>
        <dbReference type="ARBA" id="ARBA00022448"/>
    </source>
</evidence>
<feature type="transmembrane region" description="Helical" evidence="7">
    <location>
        <begin position="116"/>
        <end position="138"/>
    </location>
</feature>
<dbReference type="PRINTS" id="PR00173">
    <property type="entry name" value="EDTRNSPORT"/>
</dbReference>
<dbReference type="AlphaFoldDB" id="L1QEN5"/>
<dbReference type="EMBL" id="AMEZ01000055">
    <property type="protein sequence ID" value="EKY26438.1"/>
    <property type="molecule type" value="Genomic_DNA"/>
</dbReference>